<protein>
    <submittedName>
        <fullName evidence="2">Predicted RNA-binding protein, contains PUA-like domain</fullName>
    </submittedName>
</protein>
<dbReference type="STRING" id="758820.SAMN00777080_1867"/>
<dbReference type="InterPro" id="IPR002740">
    <property type="entry name" value="EVE_domain"/>
</dbReference>
<dbReference type="OrthoDB" id="9791347at2"/>
<accession>A0A1W2H308</accession>
<dbReference type="RefSeq" id="WP_084120018.1">
    <property type="nucleotide sequence ID" value="NZ_LT838813.1"/>
</dbReference>
<keyword evidence="3" id="KW-1185">Reference proteome</keyword>
<gene>
    <name evidence="2" type="ORF">SAMN00777080_1867</name>
</gene>
<proteinExistence type="predicted"/>
<dbReference type="Gene3D" id="3.10.590.10">
    <property type="entry name" value="ph1033 like domains"/>
    <property type="match status" value="1"/>
</dbReference>
<evidence type="ECO:0000313" key="3">
    <source>
        <dbReference type="Proteomes" id="UP000192333"/>
    </source>
</evidence>
<dbReference type="Pfam" id="PF01878">
    <property type="entry name" value="EVE"/>
    <property type="match status" value="1"/>
</dbReference>
<dbReference type="EMBL" id="LT838813">
    <property type="protein sequence ID" value="SMD43281.1"/>
    <property type="molecule type" value="Genomic_DNA"/>
</dbReference>
<dbReference type="InterPro" id="IPR015947">
    <property type="entry name" value="PUA-like_sf"/>
</dbReference>
<name>A0A1W2H308_9BACT</name>
<dbReference type="InterPro" id="IPR052181">
    <property type="entry name" value="5hmC_binding"/>
</dbReference>
<dbReference type="Proteomes" id="UP000192333">
    <property type="component" value="Chromosome I"/>
</dbReference>
<organism evidence="2 3">
    <name type="scientific">Aquiflexum balticum DSM 16537</name>
    <dbReference type="NCBI Taxonomy" id="758820"/>
    <lineage>
        <taxon>Bacteria</taxon>
        <taxon>Pseudomonadati</taxon>
        <taxon>Bacteroidota</taxon>
        <taxon>Cytophagia</taxon>
        <taxon>Cytophagales</taxon>
        <taxon>Cyclobacteriaceae</taxon>
        <taxon>Aquiflexum</taxon>
    </lineage>
</organism>
<dbReference type="PANTHER" id="PTHR14087:SF7">
    <property type="entry name" value="THYMOCYTE NUCLEAR PROTEIN 1"/>
    <property type="match status" value="1"/>
</dbReference>
<evidence type="ECO:0000313" key="2">
    <source>
        <dbReference type="EMBL" id="SMD43281.1"/>
    </source>
</evidence>
<dbReference type="SUPFAM" id="SSF88697">
    <property type="entry name" value="PUA domain-like"/>
    <property type="match status" value="1"/>
</dbReference>
<dbReference type="AlphaFoldDB" id="A0A1W2H308"/>
<evidence type="ECO:0000259" key="1">
    <source>
        <dbReference type="Pfam" id="PF01878"/>
    </source>
</evidence>
<reference evidence="3" key="1">
    <citation type="submission" date="2017-04" db="EMBL/GenBank/DDBJ databases">
        <authorList>
            <person name="Varghese N."/>
            <person name="Submissions S."/>
        </authorList>
    </citation>
    <scope>NUCLEOTIDE SEQUENCE [LARGE SCALE GENOMIC DNA]</scope>
    <source>
        <strain evidence="3">DSM 16537</strain>
    </source>
</reference>
<feature type="domain" description="EVE" evidence="1">
    <location>
        <begin position="2"/>
        <end position="132"/>
    </location>
</feature>
<sequence length="135" mass="15628">MNYWLVKSEPESYSWDDLQSKGEDIWDGIRNYQARNYLKEMRVGDQVLFYHSGKAKEIVGVAKVSMEAFPDPNDKEQKDWMAVKLVPSKSLPKPLNLEQIKSDDLLSGMILLKQSRLSVMPLEKPQFEHIIKITS</sequence>
<dbReference type="CDD" id="cd21133">
    <property type="entry name" value="EVE"/>
    <property type="match status" value="1"/>
</dbReference>
<dbReference type="PANTHER" id="PTHR14087">
    <property type="entry name" value="THYMOCYTE NUCLEAR PROTEIN 1"/>
    <property type="match status" value="1"/>
</dbReference>
<dbReference type="InterPro" id="IPR047197">
    <property type="entry name" value="THYN1-like_EVE"/>
</dbReference>